<organism evidence="2 3">
    <name type="scientific">Mollisia scopiformis</name>
    <name type="common">Conifer needle endophyte fungus</name>
    <name type="synonym">Phialocephala scopiformis</name>
    <dbReference type="NCBI Taxonomy" id="149040"/>
    <lineage>
        <taxon>Eukaryota</taxon>
        <taxon>Fungi</taxon>
        <taxon>Dikarya</taxon>
        <taxon>Ascomycota</taxon>
        <taxon>Pezizomycotina</taxon>
        <taxon>Leotiomycetes</taxon>
        <taxon>Helotiales</taxon>
        <taxon>Mollisiaceae</taxon>
        <taxon>Mollisia</taxon>
    </lineage>
</organism>
<dbReference type="InParanoid" id="A0A132B227"/>
<protein>
    <submittedName>
        <fullName evidence="2">Uncharacterized protein</fullName>
    </submittedName>
</protein>
<dbReference type="Proteomes" id="UP000070700">
    <property type="component" value="Unassembled WGS sequence"/>
</dbReference>
<keyword evidence="1" id="KW-0812">Transmembrane</keyword>
<dbReference type="GeneID" id="28817066"/>
<reference evidence="2 3" key="1">
    <citation type="submission" date="2015-10" db="EMBL/GenBank/DDBJ databases">
        <title>Full genome of DAOMC 229536 Phialocephala scopiformis, a fungal endophyte of spruce producing the potent anti-insectan compound rugulosin.</title>
        <authorList>
            <consortium name="DOE Joint Genome Institute"/>
            <person name="Walker A.K."/>
            <person name="Frasz S.L."/>
            <person name="Seifert K.A."/>
            <person name="Miller J.D."/>
            <person name="Mondo S.J."/>
            <person name="Labutti K."/>
            <person name="Lipzen A."/>
            <person name="Dockter R."/>
            <person name="Kennedy M."/>
            <person name="Grigoriev I.V."/>
            <person name="Spatafora J.W."/>
        </authorList>
    </citation>
    <scope>NUCLEOTIDE SEQUENCE [LARGE SCALE GENOMIC DNA]</scope>
    <source>
        <strain evidence="2 3">CBS 120377</strain>
    </source>
</reference>
<keyword evidence="1" id="KW-0472">Membrane</keyword>
<name>A0A132B227_MOLSC</name>
<keyword evidence="1" id="KW-1133">Transmembrane helix</keyword>
<sequence length="118" mass="13329">MMVQTTNISVFRSEYRFLVASTVLRTIFIFLITTTLFGWWELGRSVTLNPLETAKAFDAPLLRGPGSNPPLPALMRIVGSRNAKFGEVETYADEHVRRQLKVADPVEVARPQDGIMYE</sequence>
<proteinExistence type="predicted"/>
<feature type="transmembrane region" description="Helical" evidence="1">
    <location>
        <begin position="17"/>
        <end position="40"/>
    </location>
</feature>
<dbReference type="STRING" id="149040.A0A132B227"/>
<keyword evidence="3" id="KW-1185">Reference proteome</keyword>
<evidence type="ECO:0000313" key="3">
    <source>
        <dbReference type="Proteomes" id="UP000070700"/>
    </source>
</evidence>
<accession>A0A132B227</accession>
<dbReference type="KEGG" id="psco:LY89DRAFT_412521"/>
<dbReference type="OrthoDB" id="5357734at2759"/>
<evidence type="ECO:0000256" key="1">
    <source>
        <dbReference type="SAM" id="Phobius"/>
    </source>
</evidence>
<dbReference type="AlphaFoldDB" id="A0A132B227"/>
<dbReference type="EMBL" id="KQ947448">
    <property type="protein sequence ID" value="KUJ06293.1"/>
    <property type="molecule type" value="Genomic_DNA"/>
</dbReference>
<dbReference type="RefSeq" id="XP_018060648.1">
    <property type="nucleotide sequence ID" value="XM_018207340.1"/>
</dbReference>
<gene>
    <name evidence="2" type="ORF">LY89DRAFT_412521</name>
</gene>
<evidence type="ECO:0000313" key="2">
    <source>
        <dbReference type="EMBL" id="KUJ06293.1"/>
    </source>
</evidence>